<dbReference type="InterPro" id="IPR016181">
    <property type="entry name" value="Acyl_CoA_acyltransferase"/>
</dbReference>
<accession>S0G5G3</accession>
<dbReference type="OrthoDB" id="9808367at2"/>
<evidence type="ECO:0000256" key="3">
    <source>
        <dbReference type="ARBA" id="ARBA00022723"/>
    </source>
</evidence>
<dbReference type="Gene3D" id="3.40.630.30">
    <property type="match status" value="2"/>
</dbReference>
<feature type="domain" description="N-acetyltransferase" evidence="6">
    <location>
        <begin position="592"/>
        <end position="749"/>
    </location>
</feature>
<gene>
    <name evidence="7" type="primary">aphA</name>
    <name evidence="7" type="ORF">Dpo_4c02640</name>
</gene>
<evidence type="ECO:0000256" key="2">
    <source>
        <dbReference type="ARBA" id="ARBA00005947"/>
    </source>
</evidence>
<dbReference type="GO" id="GO:0004407">
    <property type="term" value="F:histone deacetylase activity"/>
    <property type="evidence" value="ECO:0007669"/>
    <property type="project" value="TreeGrafter"/>
</dbReference>
<dbReference type="GO" id="GO:0016747">
    <property type="term" value="F:acyltransferase activity, transferring groups other than amino-acyl groups"/>
    <property type="evidence" value="ECO:0007669"/>
    <property type="project" value="InterPro"/>
</dbReference>
<keyword evidence="5" id="KW-0862">Zinc</keyword>
<dbReference type="PRINTS" id="PR01270">
    <property type="entry name" value="HDASUPER"/>
</dbReference>
<evidence type="ECO:0000313" key="7">
    <source>
        <dbReference type="EMBL" id="EMS79712.1"/>
    </source>
</evidence>
<comment type="similarity">
    <text evidence="2">Belongs to the histone deacetylase family.</text>
</comment>
<dbReference type="Gene3D" id="3.40.800.20">
    <property type="entry name" value="Histone deacetylase domain"/>
    <property type="match status" value="1"/>
</dbReference>
<dbReference type="SUPFAM" id="SSF55729">
    <property type="entry name" value="Acyl-CoA N-acyltransferases (Nat)"/>
    <property type="match status" value="2"/>
</dbReference>
<dbReference type="InterPro" id="IPR037138">
    <property type="entry name" value="His_deacetylse_dom_sf"/>
</dbReference>
<dbReference type="InterPro" id="IPR000286">
    <property type="entry name" value="HDACs"/>
</dbReference>
<dbReference type="RefSeq" id="WP_006965962.1">
    <property type="nucleotide sequence ID" value="NZ_APJX01000004.1"/>
</dbReference>
<name>S0G5G3_9BACT</name>
<dbReference type="CDD" id="cd04301">
    <property type="entry name" value="NAT_SF"/>
    <property type="match status" value="2"/>
</dbReference>
<comment type="cofactor">
    <cofactor evidence="1">
        <name>Zn(2+)</name>
        <dbReference type="ChEBI" id="CHEBI:29105"/>
    </cofactor>
</comment>
<dbReference type="GO" id="GO:0016787">
    <property type="term" value="F:hydrolase activity"/>
    <property type="evidence" value="ECO:0007669"/>
    <property type="project" value="UniProtKB-KW"/>
</dbReference>
<evidence type="ECO:0000259" key="6">
    <source>
        <dbReference type="PROSITE" id="PS51186"/>
    </source>
</evidence>
<evidence type="ECO:0000313" key="8">
    <source>
        <dbReference type="Proteomes" id="UP000014216"/>
    </source>
</evidence>
<evidence type="ECO:0000256" key="4">
    <source>
        <dbReference type="ARBA" id="ARBA00022801"/>
    </source>
</evidence>
<dbReference type="CDD" id="cd10001">
    <property type="entry name" value="HDAC_classII_APAH"/>
    <property type="match status" value="1"/>
</dbReference>
<keyword evidence="4 7" id="KW-0378">Hydrolase</keyword>
<organism evidence="7 8">
    <name type="scientific">Desulfotignum phosphitoxidans DSM 13687</name>
    <dbReference type="NCBI Taxonomy" id="1286635"/>
    <lineage>
        <taxon>Bacteria</taxon>
        <taxon>Pseudomonadati</taxon>
        <taxon>Thermodesulfobacteriota</taxon>
        <taxon>Desulfobacteria</taxon>
        <taxon>Desulfobacterales</taxon>
        <taxon>Desulfobacteraceae</taxon>
        <taxon>Desulfotignum</taxon>
    </lineage>
</organism>
<dbReference type="AlphaFoldDB" id="S0G5G3"/>
<proteinExistence type="inferred from homology"/>
<dbReference type="InterPro" id="IPR023696">
    <property type="entry name" value="Ureohydrolase_dom_sf"/>
</dbReference>
<reference evidence="7 8" key="1">
    <citation type="journal article" date="2013" name="Genome Announc.">
        <title>Draft Genome Sequence of Desulfotignum phosphitoxidans DSM 13687 Strain FiPS-3.</title>
        <authorList>
            <person name="Poehlein A."/>
            <person name="Daniel R."/>
            <person name="Simeonova D.D."/>
        </authorList>
    </citation>
    <scope>NUCLEOTIDE SEQUENCE [LARGE SCALE GENOMIC DNA]</scope>
    <source>
        <strain evidence="7 8">DSM 13687</strain>
    </source>
</reference>
<feature type="domain" description="N-acetyltransferase" evidence="6">
    <location>
        <begin position="9"/>
        <end position="174"/>
    </location>
</feature>
<sequence>MFRIRRIFDDTIPVNQDALRQVKAILKKRIPAASEQEITHLGDNLRNPFTLGFRPILFVAENMRHKVLGFAMVLHEPDINFCFLDWIATAKDTLRGGLGSALYERIRTECAALKVRGLFFECLPDTPGKCEPGLIKDNIARLRFYERYGARPIIGTGYEAPVDPEDTCMPHLLYDDLGKDIPLARSHAKNVVRAILARKYKDLCPAKYVEQVVASIRDNPVKLRPFCHVLPHKTRRAVHDRFAEKIVLVVNQDHEIHHIHERGYVESPVRITRILSHLEKSGLFETLETKPFPDIHIHGVHDADFIEYLARACEEVPADKSLYPYVFPIRNKTRPPKESTVLPGYYCIDTFTPIHRNAWPAARAGVNAVLTAADALLAGRPVAYALVRPPGHHAERRSFGGFCYFNNAAIAARYLREQGRVAILDIDYHHGNGQQDIFYHRSDILTVSIHGHPEFAYPYFTGFDDETGTGEGEGFNLNLPLDETVDGKTYRSALMRALAKIAAFHPDFLVVCLGLDTARNDPTGTWSLTAKDFFRNGRMIGDAGLPLLVVQEGGYNTRNLGNNARHFFEGLAEAVFTPTRGGTLATPAPKGIQFRYNPMPEDVEKIRHLVTATGYFRNDEVKIAAQLVAERLEKGPASGYCFVMASKAGRLAGYGCYGPIPCTLAGYDIYWIAVAPEFQGKGLGQALLAKMEQLITEAKGHTIYVETASQAKYAPTRAFYERCGYTAAATLPDFYCPGDAKIIYSKPLPLSL</sequence>
<dbReference type="InterPro" id="IPR000182">
    <property type="entry name" value="GNAT_dom"/>
</dbReference>
<keyword evidence="8" id="KW-1185">Reference proteome</keyword>
<comment type="caution">
    <text evidence="7">The sequence shown here is derived from an EMBL/GenBank/DDBJ whole genome shotgun (WGS) entry which is preliminary data.</text>
</comment>
<keyword evidence="3" id="KW-0479">Metal-binding</keyword>
<dbReference type="EMBL" id="APJX01000004">
    <property type="protein sequence ID" value="EMS79712.1"/>
    <property type="molecule type" value="Genomic_DNA"/>
</dbReference>
<dbReference type="PANTHER" id="PTHR10625:SF17">
    <property type="entry name" value="HISTONE DEACETYLASE 8"/>
    <property type="match status" value="1"/>
</dbReference>
<dbReference type="Proteomes" id="UP000014216">
    <property type="component" value="Unassembled WGS sequence"/>
</dbReference>
<dbReference type="GO" id="GO:0046872">
    <property type="term" value="F:metal ion binding"/>
    <property type="evidence" value="ECO:0007669"/>
    <property type="project" value="UniProtKB-KW"/>
</dbReference>
<dbReference type="PATRIC" id="fig|1286635.3.peg.2303"/>
<dbReference type="Pfam" id="PF00850">
    <property type="entry name" value="Hist_deacetyl"/>
    <property type="match status" value="1"/>
</dbReference>
<protein>
    <submittedName>
        <fullName evidence="7">Acetylpolyamine aminohydrolase AphA</fullName>
    </submittedName>
</protein>
<dbReference type="Pfam" id="PF00583">
    <property type="entry name" value="Acetyltransf_1"/>
    <property type="match status" value="1"/>
</dbReference>
<dbReference type="PANTHER" id="PTHR10625">
    <property type="entry name" value="HISTONE DEACETYLASE HDAC1-RELATED"/>
    <property type="match status" value="1"/>
</dbReference>
<dbReference type="PROSITE" id="PS51186">
    <property type="entry name" value="GNAT"/>
    <property type="match status" value="2"/>
</dbReference>
<evidence type="ECO:0000256" key="1">
    <source>
        <dbReference type="ARBA" id="ARBA00001947"/>
    </source>
</evidence>
<dbReference type="SUPFAM" id="SSF52768">
    <property type="entry name" value="Arginase/deacetylase"/>
    <property type="match status" value="1"/>
</dbReference>
<evidence type="ECO:0000256" key="5">
    <source>
        <dbReference type="ARBA" id="ARBA00022833"/>
    </source>
</evidence>
<dbReference type="GO" id="GO:0040029">
    <property type="term" value="P:epigenetic regulation of gene expression"/>
    <property type="evidence" value="ECO:0007669"/>
    <property type="project" value="TreeGrafter"/>
</dbReference>
<dbReference type="InterPro" id="IPR023801">
    <property type="entry name" value="His_deacetylse_dom"/>
</dbReference>